<comment type="caution">
    <text evidence="1">The sequence shown here is derived from an EMBL/GenBank/DDBJ whole genome shotgun (WGS) entry which is preliminary data.</text>
</comment>
<dbReference type="Pfam" id="PF21983">
    <property type="entry name" value="NikA-like"/>
    <property type="match status" value="1"/>
</dbReference>
<evidence type="ECO:0000313" key="1">
    <source>
        <dbReference type="EMBL" id="SAK40600.1"/>
    </source>
</evidence>
<name>A0A157Z4X8_9BURK</name>
<protein>
    <submittedName>
        <fullName evidence="1">Conjugal transfer relaxosome component TraJ</fullName>
    </submittedName>
</protein>
<proteinExistence type="predicted"/>
<accession>A0A157Z4X8</accession>
<dbReference type="NCBIfam" id="NF010451">
    <property type="entry name" value="PRK13877.1"/>
    <property type="match status" value="1"/>
</dbReference>
<dbReference type="Proteomes" id="UP000054903">
    <property type="component" value="Unassembled WGS sequence"/>
</dbReference>
<dbReference type="EMBL" id="FCNX02000001">
    <property type="protein sequence ID" value="SAK40600.1"/>
    <property type="molecule type" value="Genomic_DNA"/>
</dbReference>
<reference evidence="1" key="1">
    <citation type="submission" date="2016-01" db="EMBL/GenBank/DDBJ databases">
        <authorList>
            <person name="Peeters C."/>
        </authorList>
    </citation>
    <scope>NUCLEOTIDE SEQUENCE</scope>
    <source>
        <strain evidence="1">LMG 29320</strain>
    </source>
</reference>
<evidence type="ECO:0000313" key="2">
    <source>
        <dbReference type="Proteomes" id="UP000054903"/>
    </source>
</evidence>
<keyword evidence="2" id="KW-1185">Reference proteome</keyword>
<sequence>MNARMDNEVKATRKGSTPIKVWCLPEEKASIEENARKAGMSVSMYLRNVGIGYRIKGVIDAELVLKLAKINGDQGRLGGLLKLWLTNSEKLSSQDPEQMRRVIHGVLERIVTMQIAMLDLVEKSAAR</sequence>
<dbReference type="InterPro" id="IPR053842">
    <property type="entry name" value="NikA-like"/>
</dbReference>
<gene>
    <name evidence="1" type="ORF">AWB77_00245</name>
</gene>
<dbReference type="AlphaFoldDB" id="A0A157Z4X8"/>
<organism evidence="1 2">
    <name type="scientific">Caballeronia fortuita</name>
    <dbReference type="NCBI Taxonomy" id="1777138"/>
    <lineage>
        <taxon>Bacteria</taxon>
        <taxon>Pseudomonadati</taxon>
        <taxon>Pseudomonadota</taxon>
        <taxon>Betaproteobacteria</taxon>
        <taxon>Burkholderiales</taxon>
        <taxon>Burkholderiaceae</taxon>
        <taxon>Caballeronia</taxon>
    </lineage>
</organism>